<keyword evidence="16" id="KW-1185">Reference proteome</keyword>
<dbReference type="FunFam" id="3.40.50.300:FF:000500">
    <property type="entry name" value="ATP-dependent RNA helicase DHX29"/>
    <property type="match status" value="1"/>
</dbReference>
<feature type="compositionally biased region" description="Low complexity" evidence="12">
    <location>
        <begin position="291"/>
        <end position="308"/>
    </location>
</feature>
<feature type="domain" description="Helicase C-terminal" evidence="14">
    <location>
        <begin position="853"/>
        <end position="1031"/>
    </location>
</feature>
<evidence type="ECO:0000259" key="14">
    <source>
        <dbReference type="PROSITE" id="PS51194"/>
    </source>
</evidence>
<feature type="region of interest" description="Disordered" evidence="12">
    <location>
        <begin position="495"/>
        <end position="516"/>
    </location>
</feature>
<evidence type="ECO:0000256" key="7">
    <source>
        <dbReference type="ARBA" id="ARBA00022806"/>
    </source>
</evidence>
<dbReference type="InterPro" id="IPR007502">
    <property type="entry name" value="Helicase-assoc_dom"/>
</dbReference>
<dbReference type="Pfam" id="PF04408">
    <property type="entry name" value="WHD_HA2"/>
    <property type="match status" value="1"/>
</dbReference>
<evidence type="ECO:0000313" key="16">
    <source>
        <dbReference type="Proteomes" id="UP001347796"/>
    </source>
</evidence>
<dbReference type="PROSITE" id="PS51192">
    <property type="entry name" value="HELICASE_ATP_BIND_1"/>
    <property type="match status" value="1"/>
</dbReference>
<name>A0AAN8JUJ2_PATCE</name>
<dbReference type="SMART" id="SM00847">
    <property type="entry name" value="HA2"/>
    <property type="match status" value="1"/>
</dbReference>
<dbReference type="Pfam" id="PF24899">
    <property type="entry name" value="UBA_DHX29"/>
    <property type="match status" value="1"/>
</dbReference>
<feature type="compositionally biased region" description="Basic and acidic residues" evidence="12">
    <location>
        <begin position="266"/>
        <end position="279"/>
    </location>
</feature>
<feature type="compositionally biased region" description="Polar residues" evidence="12">
    <location>
        <begin position="280"/>
        <end position="290"/>
    </location>
</feature>
<feature type="compositionally biased region" description="Basic and acidic residues" evidence="12">
    <location>
        <begin position="309"/>
        <end position="320"/>
    </location>
</feature>
<reference evidence="15 16" key="1">
    <citation type="submission" date="2024-01" db="EMBL/GenBank/DDBJ databases">
        <title>The genome of the rayed Mediterranean limpet Patella caerulea (Linnaeus, 1758).</title>
        <authorList>
            <person name="Anh-Thu Weber A."/>
            <person name="Halstead-Nussloch G."/>
        </authorList>
    </citation>
    <scope>NUCLEOTIDE SEQUENCE [LARGE SCALE GENOMIC DNA]</scope>
    <source>
        <strain evidence="15">AATW-2023a</strain>
        <tissue evidence="15">Whole specimen</tissue>
    </source>
</reference>
<keyword evidence="8" id="KW-0067">ATP-binding</keyword>
<keyword evidence="7" id="KW-0347">Helicase</keyword>
<evidence type="ECO:0000256" key="6">
    <source>
        <dbReference type="ARBA" id="ARBA00022801"/>
    </source>
</evidence>
<comment type="similarity">
    <text evidence="1">Belongs to the DEAD box helicase family. DEAH subfamily.</text>
</comment>
<dbReference type="SUPFAM" id="SSF52540">
    <property type="entry name" value="P-loop containing nucleoside triphosphate hydrolases"/>
    <property type="match status" value="1"/>
</dbReference>
<dbReference type="CDD" id="cd18791">
    <property type="entry name" value="SF2_C_RHA"/>
    <property type="match status" value="1"/>
</dbReference>
<feature type="region of interest" description="Disordered" evidence="12">
    <location>
        <begin position="266"/>
        <end position="320"/>
    </location>
</feature>
<evidence type="ECO:0000256" key="5">
    <source>
        <dbReference type="ARBA" id="ARBA00022741"/>
    </source>
</evidence>
<evidence type="ECO:0000256" key="2">
    <source>
        <dbReference type="ARBA" id="ARBA00012552"/>
    </source>
</evidence>
<dbReference type="GO" id="GO:0005524">
    <property type="term" value="F:ATP binding"/>
    <property type="evidence" value="ECO:0007669"/>
    <property type="project" value="UniProtKB-KW"/>
</dbReference>
<dbReference type="CDD" id="cd17917">
    <property type="entry name" value="DEXHc_RHA-like"/>
    <property type="match status" value="1"/>
</dbReference>
<evidence type="ECO:0000259" key="13">
    <source>
        <dbReference type="PROSITE" id="PS51192"/>
    </source>
</evidence>
<dbReference type="Pfam" id="PF00271">
    <property type="entry name" value="Helicase_C"/>
    <property type="match status" value="1"/>
</dbReference>
<dbReference type="Proteomes" id="UP001347796">
    <property type="component" value="Unassembled WGS sequence"/>
</dbReference>
<gene>
    <name evidence="15" type="ORF">SNE40_010550</name>
</gene>
<dbReference type="InterPro" id="IPR056890">
    <property type="entry name" value="UBA_DHX29-like"/>
</dbReference>
<feature type="domain" description="Helicase ATP-binding" evidence="13">
    <location>
        <begin position="585"/>
        <end position="756"/>
    </location>
</feature>
<evidence type="ECO:0000256" key="3">
    <source>
        <dbReference type="ARBA" id="ARBA00022490"/>
    </source>
</evidence>
<evidence type="ECO:0000256" key="4">
    <source>
        <dbReference type="ARBA" id="ARBA00022540"/>
    </source>
</evidence>
<evidence type="ECO:0000313" key="15">
    <source>
        <dbReference type="EMBL" id="KAK6182991.1"/>
    </source>
</evidence>
<dbReference type="FunFam" id="1.20.120.1080:FF:000002">
    <property type="entry name" value="Putative ATP-dependent RNA helicase DHX36"/>
    <property type="match status" value="1"/>
</dbReference>
<dbReference type="Pfam" id="PF07717">
    <property type="entry name" value="OB_NTP_bind"/>
    <property type="match status" value="1"/>
</dbReference>
<dbReference type="GO" id="GO:0003723">
    <property type="term" value="F:RNA binding"/>
    <property type="evidence" value="ECO:0007669"/>
    <property type="project" value="TreeGrafter"/>
</dbReference>
<dbReference type="GO" id="GO:0003743">
    <property type="term" value="F:translation initiation factor activity"/>
    <property type="evidence" value="ECO:0007669"/>
    <property type="project" value="UniProtKB-KW"/>
</dbReference>
<organism evidence="15 16">
    <name type="scientific">Patella caerulea</name>
    <name type="common">Rayed Mediterranean limpet</name>
    <dbReference type="NCBI Taxonomy" id="87958"/>
    <lineage>
        <taxon>Eukaryota</taxon>
        <taxon>Metazoa</taxon>
        <taxon>Spiralia</taxon>
        <taxon>Lophotrochozoa</taxon>
        <taxon>Mollusca</taxon>
        <taxon>Gastropoda</taxon>
        <taxon>Patellogastropoda</taxon>
        <taxon>Patelloidea</taxon>
        <taxon>Patellidae</taxon>
        <taxon>Patella</taxon>
    </lineage>
</organism>
<dbReference type="EC" id="3.6.4.13" evidence="2"/>
<evidence type="ECO:0000256" key="12">
    <source>
        <dbReference type="SAM" id="MobiDB-lite"/>
    </source>
</evidence>
<dbReference type="Pfam" id="PF26026">
    <property type="entry name" value="RNA_hel_CTD"/>
    <property type="match status" value="1"/>
</dbReference>
<dbReference type="PANTHER" id="PTHR18934">
    <property type="entry name" value="ATP-DEPENDENT RNA HELICASE"/>
    <property type="match status" value="1"/>
</dbReference>
<dbReference type="GO" id="GO:0016787">
    <property type="term" value="F:hydrolase activity"/>
    <property type="evidence" value="ECO:0007669"/>
    <property type="project" value="UniProtKB-KW"/>
</dbReference>
<keyword evidence="10" id="KW-0175">Coiled coil</keyword>
<dbReference type="InterPro" id="IPR027417">
    <property type="entry name" value="P-loop_NTPase"/>
</dbReference>
<proteinExistence type="inferred from homology"/>
<dbReference type="InterPro" id="IPR011709">
    <property type="entry name" value="DEAD-box_helicase_OB_fold"/>
</dbReference>
<dbReference type="InterPro" id="IPR048333">
    <property type="entry name" value="HA2_WH"/>
</dbReference>
<dbReference type="Pfam" id="PF21010">
    <property type="entry name" value="HA2_C"/>
    <property type="match status" value="1"/>
</dbReference>
<dbReference type="InterPro" id="IPR011545">
    <property type="entry name" value="DEAD/DEAH_box_helicase_dom"/>
</dbReference>
<dbReference type="InterPro" id="IPR056328">
    <property type="entry name" value="DSRM_DHX29"/>
</dbReference>
<feature type="compositionally biased region" description="Polar residues" evidence="12">
    <location>
        <begin position="142"/>
        <end position="152"/>
    </location>
</feature>
<keyword evidence="4" id="KW-0396">Initiation factor</keyword>
<dbReference type="InterPro" id="IPR001650">
    <property type="entry name" value="Helicase_C-like"/>
</dbReference>
<sequence>MASKNKKSTKPDVVPKTYKSENSNVLTDTVEQAEDHMKVSIQKKLETDILNLIQDETQHSKSYGELSRRLTSRKLADVYNSLSGAGFQQKQIENAMNNTIMKGGDLITALDWLCLNIPNDQLPTGFSETLLREEEKKRRPQFDQSLQVQKTSVAEGGADSQNKSPTKKKNKGKNKNKSPTQNKGGGMKNWILQYAEQSSSESEEEDGPKVFNPNPKYLSLQEKLEDAKEQASLAKQQGKESINKKLSKTIREFMVEMAALETHPDFDASLKKTTPEKSATDNNIQQDNNGATSATSVSDTTASNNSIKSTKDSSSKNKDDNEMGFVCFDALEEQAAKAPPQAPKSASKGPVEEVRNFEYTRQQWTGKSPKQFLIDWVRKHLPKSDPPKYSKIQLKMNKFKSKVRISKSKDGGVLEFVPNILCGNVKEAEHLASTLALYHLCKGQPIHQVLPPPYRDVWLDWLDADKTKKQDAIDKENKPRDQYIAKLMKKLKLDNNTTSTDTTAKQSPEDEERETTWEDLVDEDIDIKPEPIAKKTKSKGKKPRVKLSGEDIFNILDKNEDSTQYKELYSTRQQLPVFKHKDVILEKLVKNNVIVIAGETGSGKSTQVPQFILQDLVKRGDGEKCNIVCTQPRRISAISLATRVSQELGEFKLGQSDSLCGYQIRFEAKKNMNTKLLYCTTGVILRQLQNNPNLEEVTHIIIDEVHERSVQSDFLLIVVKKLLTKRRDLKIILMSATLDSQKFSSYFQYCPVINIPGRTFPVEVFHVEDVIEMCGYIVDDDSKYTYSPSQLVQEESANVEVTVQGGESTKMDVHWTKENISRIDRTNLSAEKYCLRTRNAVTRLNHSRINMDLIIDLIKYLGNKEPYCDMEGAILIFLPGLADIQELNEVLTTEREFSDRNRYQILALHSVLSSGDQTRAFNIPPPGVRKVVLATNIAETGITIPDVIFVIDSGKVKETRYIETKQMSSLEEVFISKANAKQRQGRAGRVQNGFCFRLFTQAMYEDFKAYTIPEILRVPLEELCLNIMKCNFGHPVEFLSQGLDPPHELSVIRAMDLLRAVGACEEEGNTLTPLGHHLAALPVHVRIGKMLLYSAVFGCLEQVAVIAATMTDKSPFVVPLGKREGAGAAKQALSISLSDHLTLYNAFIGWKKAQNQGRNVEETYCRTNFLKRNTLLDIENVKNDLIKLVGSIGFDTMSGMSKSADQLDTGVIAMVKAVLTAGLYPNVGRVSHTPPVDACLYPDKKLCIVETQHASIAIHPSSVNKYMETNGWLIYHEKVKLARVYLRDVTLISPFPLLLFGGAIDVQHTQQLVTVDNWIKFKTYARTGVIFKELRNLLSDLLQSKLENPTLNFSGNELVCIIQKLLQSEKPQTV</sequence>
<keyword evidence="6" id="KW-0378">Hydrolase</keyword>
<dbReference type="GO" id="GO:0003724">
    <property type="term" value="F:RNA helicase activity"/>
    <property type="evidence" value="ECO:0007669"/>
    <property type="project" value="UniProtKB-EC"/>
</dbReference>
<keyword evidence="3" id="KW-0963">Cytoplasm</keyword>
<dbReference type="PANTHER" id="PTHR18934:SF264">
    <property type="entry name" value="ATP-DEPENDENT RNA HELICASE DHX29"/>
    <property type="match status" value="1"/>
</dbReference>
<keyword evidence="5" id="KW-0547">Nucleotide-binding</keyword>
<keyword evidence="9" id="KW-0648">Protein biosynthesis</keyword>
<evidence type="ECO:0000256" key="11">
    <source>
        <dbReference type="ARBA" id="ARBA00047984"/>
    </source>
</evidence>
<dbReference type="InterPro" id="IPR014001">
    <property type="entry name" value="Helicase_ATP-bd"/>
</dbReference>
<dbReference type="Pfam" id="PF00270">
    <property type="entry name" value="DEAD"/>
    <property type="match status" value="1"/>
</dbReference>
<evidence type="ECO:0000256" key="8">
    <source>
        <dbReference type="ARBA" id="ARBA00022840"/>
    </source>
</evidence>
<feature type="compositionally biased region" description="Basic residues" evidence="12">
    <location>
        <begin position="165"/>
        <end position="176"/>
    </location>
</feature>
<dbReference type="PROSITE" id="PS51194">
    <property type="entry name" value="HELICASE_CTER"/>
    <property type="match status" value="1"/>
</dbReference>
<accession>A0AAN8JUJ2</accession>
<comment type="caution">
    <text evidence="15">The sequence shown here is derived from an EMBL/GenBank/DDBJ whole genome shotgun (WGS) entry which is preliminary data.</text>
</comment>
<evidence type="ECO:0000256" key="9">
    <source>
        <dbReference type="ARBA" id="ARBA00022917"/>
    </source>
</evidence>
<dbReference type="EMBL" id="JAZGQO010000007">
    <property type="protein sequence ID" value="KAK6182991.1"/>
    <property type="molecule type" value="Genomic_DNA"/>
</dbReference>
<dbReference type="Gene3D" id="1.20.120.1080">
    <property type="match status" value="1"/>
</dbReference>
<dbReference type="InterPro" id="IPR059023">
    <property type="entry name" value="RNA_hel_CTD"/>
</dbReference>
<dbReference type="SMART" id="SM00487">
    <property type="entry name" value="DEXDc"/>
    <property type="match status" value="1"/>
</dbReference>
<evidence type="ECO:0000256" key="1">
    <source>
        <dbReference type="ARBA" id="ARBA00008792"/>
    </source>
</evidence>
<feature type="compositionally biased region" description="Polar residues" evidence="12">
    <location>
        <begin position="495"/>
        <end position="506"/>
    </location>
</feature>
<dbReference type="SMART" id="SM00490">
    <property type="entry name" value="HELICc"/>
    <property type="match status" value="1"/>
</dbReference>
<evidence type="ECO:0000256" key="10">
    <source>
        <dbReference type="ARBA" id="ARBA00023054"/>
    </source>
</evidence>
<dbReference type="Pfam" id="PF24385">
    <property type="entry name" value="DSRM_DHX29"/>
    <property type="match status" value="1"/>
</dbReference>
<feature type="region of interest" description="Disordered" evidence="12">
    <location>
        <begin position="133"/>
        <end position="215"/>
    </location>
</feature>
<protein>
    <recommendedName>
        <fullName evidence="2">RNA helicase</fullName>
        <ecNumber evidence="2">3.6.4.13</ecNumber>
    </recommendedName>
</protein>
<dbReference type="FunFam" id="3.40.50.300:FF:000325">
    <property type="entry name" value="ATP-dependent RNA helicase DHX29"/>
    <property type="match status" value="1"/>
</dbReference>
<feature type="region of interest" description="Disordered" evidence="12">
    <location>
        <begin position="1"/>
        <end position="21"/>
    </location>
</feature>
<dbReference type="Gene3D" id="3.40.50.300">
    <property type="entry name" value="P-loop containing nucleotide triphosphate hydrolases"/>
    <property type="match status" value="2"/>
</dbReference>
<comment type="catalytic activity">
    <reaction evidence="11">
        <text>ATP + H2O = ADP + phosphate + H(+)</text>
        <dbReference type="Rhea" id="RHEA:13065"/>
        <dbReference type="ChEBI" id="CHEBI:15377"/>
        <dbReference type="ChEBI" id="CHEBI:15378"/>
        <dbReference type="ChEBI" id="CHEBI:30616"/>
        <dbReference type="ChEBI" id="CHEBI:43474"/>
        <dbReference type="ChEBI" id="CHEBI:456216"/>
        <dbReference type="EC" id="3.6.4.13"/>
    </reaction>
</comment>